<protein>
    <submittedName>
        <fullName evidence="2">Uncharacterized protein</fullName>
    </submittedName>
</protein>
<keyword evidence="1" id="KW-1133">Transmembrane helix</keyword>
<proteinExistence type="predicted"/>
<gene>
    <name evidence="2" type="ORF">ACFSBT_00005</name>
</gene>
<evidence type="ECO:0000256" key="1">
    <source>
        <dbReference type="SAM" id="Phobius"/>
    </source>
</evidence>
<accession>A0ABD6APX3</accession>
<dbReference type="AlphaFoldDB" id="A0ABD6APX3"/>
<sequence length="139" mass="14814">MNERRLRRVALVTGLLVLGEALALVVGVRFADPTDPWVTTQHDLLLSLDVLVGGMLCWVGTRSSIEAWPDSLGTLLLVAVCVHIYRLWQVVAGVPNPYATGDALAATTVLKLLAVGTLFVAFAAYRADRSANERAAGSG</sequence>
<name>A0ABD6APX3_9EURY</name>
<reference evidence="2 3" key="1">
    <citation type="journal article" date="2019" name="Int. J. Syst. Evol. Microbiol.">
        <title>The Global Catalogue of Microorganisms (GCM) 10K type strain sequencing project: providing services to taxonomists for standard genome sequencing and annotation.</title>
        <authorList>
            <consortium name="The Broad Institute Genomics Platform"/>
            <consortium name="The Broad Institute Genome Sequencing Center for Infectious Disease"/>
            <person name="Wu L."/>
            <person name="Ma J."/>
        </authorList>
    </citation>
    <scope>NUCLEOTIDE SEQUENCE [LARGE SCALE GENOMIC DNA]</scope>
    <source>
        <strain evidence="2 3">CGMCC 1.12563</strain>
    </source>
</reference>
<keyword evidence="3" id="KW-1185">Reference proteome</keyword>
<evidence type="ECO:0000313" key="3">
    <source>
        <dbReference type="Proteomes" id="UP001597187"/>
    </source>
</evidence>
<feature type="transmembrane region" description="Helical" evidence="1">
    <location>
        <begin position="103"/>
        <end position="125"/>
    </location>
</feature>
<evidence type="ECO:0000313" key="2">
    <source>
        <dbReference type="EMBL" id="MFD1511659.1"/>
    </source>
</evidence>
<dbReference type="RefSeq" id="WP_250871649.1">
    <property type="nucleotide sequence ID" value="NZ_JALXFV010000001.1"/>
</dbReference>
<dbReference type="Proteomes" id="UP001597187">
    <property type="component" value="Unassembled WGS sequence"/>
</dbReference>
<organism evidence="2 3">
    <name type="scientific">Halomarina rubra</name>
    <dbReference type="NCBI Taxonomy" id="2071873"/>
    <lineage>
        <taxon>Archaea</taxon>
        <taxon>Methanobacteriati</taxon>
        <taxon>Methanobacteriota</taxon>
        <taxon>Stenosarchaea group</taxon>
        <taxon>Halobacteria</taxon>
        <taxon>Halobacteriales</taxon>
        <taxon>Natronomonadaceae</taxon>
        <taxon>Halomarina</taxon>
    </lineage>
</organism>
<dbReference type="EMBL" id="JBHUDC010000001">
    <property type="protein sequence ID" value="MFD1511659.1"/>
    <property type="molecule type" value="Genomic_DNA"/>
</dbReference>
<comment type="caution">
    <text evidence="2">The sequence shown here is derived from an EMBL/GenBank/DDBJ whole genome shotgun (WGS) entry which is preliminary data.</text>
</comment>
<keyword evidence="1" id="KW-0472">Membrane</keyword>
<keyword evidence="1" id="KW-0812">Transmembrane</keyword>